<dbReference type="EMBL" id="CADCTG010000180">
    <property type="protein sequence ID" value="CAA9255236.1"/>
    <property type="molecule type" value="Genomic_DNA"/>
</dbReference>
<gene>
    <name evidence="1" type="ORF">AVDCRST_MAG08-2315</name>
</gene>
<evidence type="ECO:0000313" key="1">
    <source>
        <dbReference type="EMBL" id="CAA9255236.1"/>
    </source>
</evidence>
<proteinExistence type="predicted"/>
<protein>
    <submittedName>
        <fullName evidence="1">Uncharacterized MFS-type transporter</fullName>
    </submittedName>
</protein>
<dbReference type="AlphaFoldDB" id="A0A6J4IP93"/>
<accession>A0A6J4IP93</accession>
<reference evidence="1" key="1">
    <citation type="submission" date="2020-02" db="EMBL/GenBank/DDBJ databases">
        <authorList>
            <person name="Meier V. D."/>
        </authorList>
    </citation>
    <scope>NUCLEOTIDE SEQUENCE</scope>
    <source>
        <strain evidence="1">AVDCRST_MAG08</strain>
    </source>
</reference>
<organism evidence="1">
    <name type="scientific">uncultured Acetobacteraceae bacterium</name>
    <dbReference type="NCBI Taxonomy" id="169975"/>
    <lineage>
        <taxon>Bacteria</taxon>
        <taxon>Pseudomonadati</taxon>
        <taxon>Pseudomonadota</taxon>
        <taxon>Alphaproteobacteria</taxon>
        <taxon>Acetobacterales</taxon>
        <taxon>Acetobacteraceae</taxon>
        <taxon>environmental samples</taxon>
    </lineage>
</organism>
<sequence length="61" mass="6173">MQLLDGVGAGLMGALFPIVVADLTAACHKIAPGRSEAHSGGTAARLVPSLVRAQHPPDCIN</sequence>
<name>A0A6J4IP93_9PROT</name>